<organism evidence="1 2">
    <name type="scientific">Ureaplasma urealyticum</name>
    <name type="common">Ureaplasma urealyticum biotype 2</name>
    <dbReference type="NCBI Taxonomy" id="2130"/>
    <lineage>
        <taxon>Bacteria</taxon>
        <taxon>Bacillati</taxon>
        <taxon>Mycoplasmatota</taxon>
        <taxon>Mycoplasmoidales</taxon>
        <taxon>Mycoplasmoidaceae</taxon>
        <taxon>Ureaplasma</taxon>
    </lineage>
</organism>
<dbReference type="EMBL" id="JAJBIS010000001">
    <property type="protein sequence ID" value="MCF1349197.1"/>
    <property type="molecule type" value="Genomic_DNA"/>
</dbReference>
<evidence type="ECO:0008006" key="3">
    <source>
        <dbReference type="Google" id="ProtNLM"/>
    </source>
</evidence>
<dbReference type="AlphaFoldDB" id="A0ABD4SNT1"/>
<comment type="caution">
    <text evidence="1">The sequence shown here is derived from an EMBL/GenBank/DDBJ whole genome shotgun (WGS) entry which is preliminary data.</text>
</comment>
<sequence>MMKKWISIAFLGFLLSLFIAIGVAFGFKNKKYFKTSLNFKTKLTMINKVDYEKIKKRKQLELKIDNIVYYAKFKFIKQVNDYCVIKIFLNLKTNEKMIGISIYTNTQPLIKSIINNFKL</sequence>
<gene>
    <name evidence="1" type="ORF">LH652_02745</name>
</gene>
<reference evidence="1 2" key="1">
    <citation type="submission" date="2021-10" db="EMBL/GenBank/DDBJ databases">
        <title>Sequencing the mobilome of antimicrobial resistant bacterial isolates spanning a range of GC content: The potential of a sustainable low cost, low infrastructure approach for surveillance with Oxford Nanopore sequencing.</title>
        <authorList>
            <person name="Sands K."/>
        </authorList>
    </citation>
    <scope>NUCLEOTIDE SEQUENCE [LARGE SCALE GENOMIC DNA]</scope>
    <source>
        <strain evidence="1 2">MIN-202</strain>
    </source>
</reference>
<evidence type="ECO:0000313" key="1">
    <source>
        <dbReference type="EMBL" id="MCF1349197.1"/>
    </source>
</evidence>
<evidence type="ECO:0000313" key="2">
    <source>
        <dbReference type="Proteomes" id="UP001201240"/>
    </source>
</evidence>
<dbReference type="Proteomes" id="UP001201240">
    <property type="component" value="Unassembled WGS sequence"/>
</dbReference>
<accession>A0ABD4SNT1</accession>
<name>A0ABD4SNT1_UREUR</name>
<proteinExistence type="predicted"/>
<protein>
    <recommendedName>
        <fullName evidence="3">DUF3139 domain-containing protein</fullName>
    </recommendedName>
</protein>